<evidence type="ECO:0000313" key="10">
    <source>
        <dbReference type="Proteomes" id="UP000277671"/>
    </source>
</evidence>
<comment type="pathway">
    <text evidence="4">Amino-acid biosynthesis; D-alanine biosynthesis; D-alanine from L-alanine: step 1/1.</text>
</comment>
<dbReference type="EC" id="5.1.1.1" evidence="4"/>
<comment type="catalytic activity">
    <reaction evidence="4">
        <text>L-alanine = D-alanine</text>
        <dbReference type="Rhea" id="RHEA:20249"/>
        <dbReference type="ChEBI" id="CHEBI:57416"/>
        <dbReference type="ChEBI" id="CHEBI:57972"/>
        <dbReference type="EC" id="5.1.1.1"/>
    </reaction>
</comment>
<dbReference type="SUPFAM" id="SSF50621">
    <property type="entry name" value="Alanine racemase C-terminal domain-like"/>
    <property type="match status" value="1"/>
</dbReference>
<dbReference type="HAMAP" id="MF_01201">
    <property type="entry name" value="Ala_racemase"/>
    <property type="match status" value="1"/>
</dbReference>
<comment type="function">
    <text evidence="4">Catalyzes the interconversion of L-alanine and D-alanine. May also act on other amino acids.</text>
</comment>
<dbReference type="UniPathway" id="UPA00042">
    <property type="reaction ID" value="UER00497"/>
</dbReference>
<evidence type="ECO:0000256" key="7">
    <source>
        <dbReference type="SAM" id="MobiDB-lite"/>
    </source>
</evidence>
<accession>A0A495JQK6</accession>
<comment type="similarity">
    <text evidence="4">Belongs to the alanine racemase family.</text>
</comment>
<dbReference type="GO" id="GO:0009252">
    <property type="term" value="P:peptidoglycan biosynthetic process"/>
    <property type="evidence" value="ECO:0007669"/>
    <property type="project" value="TreeGrafter"/>
</dbReference>
<dbReference type="SMART" id="SM01005">
    <property type="entry name" value="Ala_racemase_C"/>
    <property type="match status" value="1"/>
</dbReference>
<dbReference type="Gene3D" id="2.40.37.10">
    <property type="entry name" value="Lyase, Ornithine Decarboxylase, Chain A, domain 1"/>
    <property type="match status" value="1"/>
</dbReference>
<evidence type="ECO:0000256" key="4">
    <source>
        <dbReference type="HAMAP-Rule" id="MF_01201"/>
    </source>
</evidence>
<dbReference type="CDD" id="cd00430">
    <property type="entry name" value="PLPDE_III_AR"/>
    <property type="match status" value="1"/>
</dbReference>
<keyword evidence="10" id="KW-1185">Reference proteome</keyword>
<dbReference type="GO" id="GO:0030170">
    <property type="term" value="F:pyridoxal phosphate binding"/>
    <property type="evidence" value="ECO:0007669"/>
    <property type="project" value="UniProtKB-UniRule"/>
</dbReference>
<evidence type="ECO:0000313" key="9">
    <source>
        <dbReference type="EMBL" id="RKR90654.1"/>
    </source>
</evidence>
<proteinExistence type="inferred from homology"/>
<feature type="region of interest" description="Disordered" evidence="7">
    <location>
        <begin position="363"/>
        <end position="388"/>
    </location>
</feature>
<dbReference type="Gene3D" id="3.20.20.10">
    <property type="entry name" value="Alanine racemase"/>
    <property type="match status" value="1"/>
</dbReference>
<gene>
    <name evidence="9" type="ORF">BDK92_5032</name>
</gene>
<protein>
    <recommendedName>
        <fullName evidence="4">Alanine racemase</fullName>
        <ecNumber evidence="4">5.1.1.1</ecNumber>
    </recommendedName>
</protein>
<dbReference type="Proteomes" id="UP000277671">
    <property type="component" value="Unassembled WGS sequence"/>
</dbReference>
<dbReference type="Pfam" id="PF01168">
    <property type="entry name" value="Ala_racemase_N"/>
    <property type="match status" value="1"/>
</dbReference>
<keyword evidence="3 4" id="KW-0413">Isomerase</keyword>
<dbReference type="AlphaFoldDB" id="A0A495JQK6"/>
<dbReference type="RefSeq" id="WP_121158895.1">
    <property type="nucleotide sequence ID" value="NZ_RBKT01000001.1"/>
</dbReference>
<dbReference type="PANTHER" id="PTHR30511:SF0">
    <property type="entry name" value="ALANINE RACEMASE, CATABOLIC-RELATED"/>
    <property type="match status" value="1"/>
</dbReference>
<comment type="caution">
    <text evidence="9">The sequence shown here is derived from an EMBL/GenBank/DDBJ whole genome shotgun (WGS) entry which is preliminary data.</text>
</comment>
<dbReference type="PRINTS" id="PR00992">
    <property type="entry name" value="ALARACEMASE"/>
</dbReference>
<dbReference type="InterPro" id="IPR029066">
    <property type="entry name" value="PLP-binding_barrel"/>
</dbReference>
<feature type="domain" description="Alanine racemase C-terminal" evidence="8">
    <location>
        <begin position="264"/>
        <end position="421"/>
    </location>
</feature>
<dbReference type="PANTHER" id="PTHR30511">
    <property type="entry name" value="ALANINE RACEMASE"/>
    <property type="match status" value="1"/>
</dbReference>
<dbReference type="GO" id="GO:0005829">
    <property type="term" value="C:cytosol"/>
    <property type="evidence" value="ECO:0007669"/>
    <property type="project" value="TreeGrafter"/>
</dbReference>
<dbReference type="InterPro" id="IPR001608">
    <property type="entry name" value="Ala_racemase_N"/>
</dbReference>
<dbReference type="InterPro" id="IPR009006">
    <property type="entry name" value="Ala_racemase/Decarboxylase_C"/>
</dbReference>
<feature type="active site" description="Proton acceptor; specific for D-alanine" evidence="4">
    <location>
        <position position="35"/>
    </location>
</feature>
<evidence type="ECO:0000256" key="6">
    <source>
        <dbReference type="PIRSR" id="PIRSR600821-52"/>
    </source>
</evidence>
<feature type="modified residue" description="N6-(pyridoxal phosphate)lysine" evidence="4 5">
    <location>
        <position position="35"/>
    </location>
</feature>
<dbReference type="Pfam" id="PF00842">
    <property type="entry name" value="Ala_racemase_C"/>
    <property type="match status" value="1"/>
</dbReference>
<feature type="binding site" evidence="4 6">
    <location>
        <position position="133"/>
    </location>
    <ligand>
        <name>substrate</name>
    </ligand>
</feature>
<feature type="active site" description="Proton acceptor; specific for L-alanine" evidence="4">
    <location>
        <position position="285"/>
    </location>
</feature>
<sequence>MSGELAEAVIDLTAIADNVRTISAVARTGLMAVVKADGFGHGAAPVARAALAAGVSWLGVTSTTEALVLRTAGIRAPMLSWLHRPNEDFTRLIGADVDIAVSTLAHLHTVAAAGMRLGVPAMVQLKADVGLSRNGAVSSDWPELVAWARKYEVEGGLRVRGVWSHLTNAEAELTNAEAELTNAESASASTSPITSTARQTATFLEALQVARGAGLAPELVHLANSAAALAAPAARFDLCRIGVALYGVDPFGATGPGRFGLRPAMTLRTSVINVKRVPAGSGVSYGPEHVTGRPTTLALIPLGYADGLSRTTEGRASVWLGGRRCRIVGRIAMDQCVVDAGDLPVALGDPVVVFGPDSGVSNRAASSAPDVPFDRADSFDQADPGSSDLTVPTVAEWARWAGTNPHEVLTGVGSRVARAYIDGER</sequence>
<dbReference type="EMBL" id="RBKT01000001">
    <property type="protein sequence ID" value="RKR90654.1"/>
    <property type="molecule type" value="Genomic_DNA"/>
</dbReference>
<dbReference type="GO" id="GO:0008784">
    <property type="term" value="F:alanine racemase activity"/>
    <property type="evidence" value="ECO:0007669"/>
    <property type="project" value="UniProtKB-UniRule"/>
</dbReference>
<dbReference type="OrthoDB" id="9813814at2"/>
<dbReference type="NCBIfam" id="TIGR00492">
    <property type="entry name" value="alr"/>
    <property type="match status" value="1"/>
</dbReference>
<dbReference type="GO" id="GO:0030632">
    <property type="term" value="P:D-alanine biosynthetic process"/>
    <property type="evidence" value="ECO:0007669"/>
    <property type="project" value="UniProtKB-UniRule"/>
</dbReference>
<evidence type="ECO:0000256" key="2">
    <source>
        <dbReference type="ARBA" id="ARBA00022898"/>
    </source>
</evidence>
<evidence type="ECO:0000256" key="5">
    <source>
        <dbReference type="PIRSR" id="PIRSR600821-50"/>
    </source>
</evidence>
<evidence type="ECO:0000256" key="3">
    <source>
        <dbReference type="ARBA" id="ARBA00023235"/>
    </source>
</evidence>
<organism evidence="9 10">
    <name type="scientific">Micromonospora pisi</name>
    <dbReference type="NCBI Taxonomy" id="589240"/>
    <lineage>
        <taxon>Bacteria</taxon>
        <taxon>Bacillati</taxon>
        <taxon>Actinomycetota</taxon>
        <taxon>Actinomycetes</taxon>
        <taxon>Micromonosporales</taxon>
        <taxon>Micromonosporaceae</taxon>
        <taxon>Micromonospora</taxon>
    </lineage>
</organism>
<dbReference type="InterPro" id="IPR000821">
    <property type="entry name" value="Ala_racemase"/>
</dbReference>
<name>A0A495JQK6_9ACTN</name>
<feature type="binding site" evidence="4 6">
    <location>
        <position position="333"/>
    </location>
    <ligand>
        <name>substrate</name>
    </ligand>
</feature>
<keyword evidence="2 4" id="KW-0663">Pyridoxal phosphate</keyword>
<dbReference type="InterPro" id="IPR011079">
    <property type="entry name" value="Ala_racemase_C"/>
</dbReference>
<dbReference type="SUPFAM" id="SSF51419">
    <property type="entry name" value="PLP-binding barrel"/>
    <property type="match status" value="1"/>
</dbReference>
<comment type="cofactor">
    <cofactor evidence="1 4 5">
        <name>pyridoxal 5'-phosphate</name>
        <dbReference type="ChEBI" id="CHEBI:597326"/>
    </cofactor>
</comment>
<evidence type="ECO:0000259" key="8">
    <source>
        <dbReference type="SMART" id="SM01005"/>
    </source>
</evidence>
<evidence type="ECO:0000256" key="1">
    <source>
        <dbReference type="ARBA" id="ARBA00001933"/>
    </source>
</evidence>
<reference evidence="9 10" key="1">
    <citation type="submission" date="2018-10" db="EMBL/GenBank/DDBJ databases">
        <title>Sequencing the genomes of 1000 actinobacteria strains.</title>
        <authorList>
            <person name="Klenk H.-P."/>
        </authorList>
    </citation>
    <scope>NUCLEOTIDE SEQUENCE [LARGE SCALE GENOMIC DNA]</scope>
    <source>
        <strain evidence="9 10">DSM 45175</strain>
    </source>
</reference>